<dbReference type="OrthoDB" id="2019491at2759"/>
<keyword evidence="5" id="KW-1185">Reference proteome</keyword>
<dbReference type="Gene3D" id="1.20.58.410">
    <property type="entry name" value="Release factor"/>
    <property type="match status" value="1"/>
</dbReference>
<dbReference type="SUPFAM" id="SSF75620">
    <property type="entry name" value="Release factor"/>
    <property type="match status" value="1"/>
</dbReference>
<keyword evidence="2" id="KW-0648">Protein biosynthesis</keyword>
<evidence type="ECO:0000313" key="4">
    <source>
        <dbReference type="EMBL" id="KDP26898.1"/>
    </source>
</evidence>
<dbReference type="GO" id="GO:0005737">
    <property type="term" value="C:cytoplasm"/>
    <property type="evidence" value="ECO:0007669"/>
    <property type="project" value="InterPro"/>
</dbReference>
<dbReference type="SMART" id="SM00937">
    <property type="entry name" value="PCRF"/>
    <property type="match status" value="1"/>
</dbReference>
<dbReference type="STRING" id="180498.A0A067JVR4"/>
<dbReference type="AlphaFoldDB" id="A0A067JVR4"/>
<protein>
    <recommendedName>
        <fullName evidence="3">Prokaryotic-type class I peptide chain release factors domain-containing protein</fullName>
    </recommendedName>
</protein>
<dbReference type="Gene3D" id="3.30.160.20">
    <property type="match status" value="1"/>
</dbReference>
<dbReference type="EMBL" id="KK914893">
    <property type="protein sequence ID" value="KDP26898.1"/>
    <property type="molecule type" value="Genomic_DNA"/>
</dbReference>
<evidence type="ECO:0000256" key="1">
    <source>
        <dbReference type="ARBA" id="ARBA00010835"/>
    </source>
</evidence>
<dbReference type="Gene3D" id="3.30.70.1660">
    <property type="match status" value="1"/>
</dbReference>
<comment type="similarity">
    <text evidence="1">Belongs to the prokaryotic/mitochondrial release factor family.</text>
</comment>
<reference evidence="4 5" key="1">
    <citation type="journal article" date="2014" name="PLoS ONE">
        <title>Global Analysis of Gene Expression Profiles in Physic Nut (Jatropha curcas L.) Seedlings Exposed to Salt Stress.</title>
        <authorList>
            <person name="Zhang L."/>
            <person name="Zhang C."/>
            <person name="Wu P."/>
            <person name="Chen Y."/>
            <person name="Li M."/>
            <person name="Jiang H."/>
            <person name="Wu G."/>
        </authorList>
    </citation>
    <scope>NUCLEOTIDE SEQUENCE [LARGE SCALE GENOMIC DNA]</scope>
    <source>
        <strain evidence="5">cv. GZQX0401</strain>
        <tissue evidence="4">Young leaves</tissue>
    </source>
</reference>
<dbReference type="PANTHER" id="PTHR43116">
    <property type="entry name" value="PEPTIDE CHAIN RELEASE FACTOR 2"/>
    <property type="match status" value="1"/>
</dbReference>
<dbReference type="NCBIfam" id="TIGR00020">
    <property type="entry name" value="prfB"/>
    <property type="match status" value="1"/>
</dbReference>
<dbReference type="InterPro" id="IPR004374">
    <property type="entry name" value="PrfB"/>
</dbReference>
<gene>
    <name evidence="4" type="ORF">JCGZ_18056</name>
</gene>
<dbReference type="PROSITE" id="PS00745">
    <property type="entry name" value="RF_PROK_I"/>
    <property type="match status" value="1"/>
</dbReference>
<proteinExistence type="inferred from homology"/>
<dbReference type="Proteomes" id="UP000027138">
    <property type="component" value="Unassembled WGS sequence"/>
</dbReference>
<evidence type="ECO:0000256" key="2">
    <source>
        <dbReference type="ARBA" id="ARBA00022917"/>
    </source>
</evidence>
<name>A0A067JVR4_JATCU</name>
<feature type="domain" description="Prokaryotic-type class I peptide chain release factors" evidence="3">
    <location>
        <begin position="329"/>
        <end position="345"/>
    </location>
</feature>
<organism evidence="4 5">
    <name type="scientific">Jatropha curcas</name>
    <name type="common">Barbados nut</name>
    <dbReference type="NCBI Taxonomy" id="180498"/>
    <lineage>
        <taxon>Eukaryota</taxon>
        <taxon>Viridiplantae</taxon>
        <taxon>Streptophyta</taxon>
        <taxon>Embryophyta</taxon>
        <taxon>Tracheophyta</taxon>
        <taxon>Spermatophyta</taxon>
        <taxon>Magnoliopsida</taxon>
        <taxon>eudicotyledons</taxon>
        <taxon>Gunneridae</taxon>
        <taxon>Pentapetalae</taxon>
        <taxon>rosids</taxon>
        <taxon>fabids</taxon>
        <taxon>Malpighiales</taxon>
        <taxon>Euphorbiaceae</taxon>
        <taxon>Crotonoideae</taxon>
        <taxon>Jatropheae</taxon>
        <taxon>Jatropha</taxon>
    </lineage>
</organism>
<sequence length="460" mass="50733">MEGLVCPLYSSNTVLASAKLSHNIKSSVLLSVNPSVSSPHRTILAFSSVLATSSRLPSSIIYAAPENQLDVGVDTETGEWAMQDFYSLRRDVEAASERVEEIIASAGMQLLQQELAGLEAKAADSSLWDDRARAQEILSALTDVKDKIKLLTEFKTMVEDAETIVKLTEEMDSTDAGLLEEATAIVKELNKSLDRFELTQLLSGPYDKEGAVISITAGAGGTDAQDWADMLLRMYLRWGEKQRYKTRVVEKSPGEEAGIKSVTIEIEGRYAYGYLSGEKGTHRIVRQSPFNAKGLRQTSFSGVEVMPLLPEESMDVEIPEEDLEITFSRAGGKGGQNVNKVETAVRITHIPTGVTVRCTEERSQLANKIKALSRLKAKLLVIAVEQRASEIKQIRGDAVKAEWGQQIRNYVFHPYKLVKDVRTGFETSDINSVMDGELEPFIKAYLKYKYSMAMSASGSN</sequence>
<dbReference type="InterPro" id="IPR005139">
    <property type="entry name" value="PCRF"/>
</dbReference>
<dbReference type="GO" id="GO:0016149">
    <property type="term" value="F:translation release factor activity, codon specific"/>
    <property type="evidence" value="ECO:0007669"/>
    <property type="project" value="InterPro"/>
</dbReference>
<accession>A0A067JVR4</accession>
<evidence type="ECO:0000313" key="5">
    <source>
        <dbReference type="Proteomes" id="UP000027138"/>
    </source>
</evidence>
<dbReference type="Pfam" id="PF00472">
    <property type="entry name" value="RF-1"/>
    <property type="match status" value="1"/>
</dbReference>
<dbReference type="InterPro" id="IPR045853">
    <property type="entry name" value="Pep_chain_release_fac_I_sf"/>
</dbReference>
<dbReference type="Pfam" id="PF03462">
    <property type="entry name" value="PCRF"/>
    <property type="match status" value="1"/>
</dbReference>
<evidence type="ECO:0000259" key="3">
    <source>
        <dbReference type="PROSITE" id="PS00745"/>
    </source>
</evidence>
<dbReference type="HAMAP" id="MF_00094">
    <property type="entry name" value="Rel_fac_2"/>
    <property type="match status" value="1"/>
</dbReference>
<dbReference type="PANTHER" id="PTHR43116:SF3">
    <property type="entry name" value="CLASS I PEPTIDE CHAIN RELEASE FACTOR"/>
    <property type="match status" value="1"/>
</dbReference>
<dbReference type="InterPro" id="IPR000352">
    <property type="entry name" value="Pep_chain_release_fac_I"/>
</dbReference>